<dbReference type="EMBL" id="JBHUOF010000007">
    <property type="protein sequence ID" value="MFD2799082.1"/>
    <property type="molecule type" value="Genomic_DNA"/>
</dbReference>
<proteinExistence type="inferred from homology"/>
<dbReference type="PROSITE" id="PS00216">
    <property type="entry name" value="SUGAR_TRANSPORT_1"/>
    <property type="match status" value="1"/>
</dbReference>
<gene>
    <name evidence="11" type="ORF">ACFS2C_06730</name>
</gene>
<keyword evidence="8 9" id="KW-0472">Membrane</keyword>
<comment type="caution">
    <text evidence="11">The sequence shown here is derived from an EMBL/GenBank/DDBJ whole genome shotgun (WGS) entry which is preliminary data.</text>
</comment>
<comment type="similarity">
    <text evidence="3">Belongs to the major facilitator superfamily. TCR/Tet family.</text>
</comment>
<feature type="transmembrane region" description="Helical" evidence="9">
    <location>
        <begin position="182"/>
        <end position="201"/>
    </location>
</feature>
<evidence type="ECO:0000256" key="6">
    <source>
        <dbReference type="ARBA" id="ARBA00022692"/>
    </source>
</evidence>
<evidence type="ECO:0000256" key="1">
    <source>
        <dbReference type="ARBA" id="ARBA00004651"/>
    </source>
</evidence>
<evidence type="ECO:0000256" key="4">
    <source>
        <dbReference type="ARBA" id="ARBA00022448"/>
    </source>
</evidence>
<organism evidence="11 12">
    <name type="scientific">Prauserella oleivorans</name>
    <dbReference type="NCBI Taxonomy" id="1478153"/>
    <lineage>
        <taxon>Bacteria</taxon>
        <taxon>Bacillati</taxon>
        <taxon>Actinomycetota</taxon>
        <taxon>Actinomycetes</taxon>
        <taxon>Pseudonocardiales</taxon>
        <taxon>Pseudonocardiaceae</taxon>
        <taxon>Prauserella</taxon>
    </lineage>
</organism>
<keyword evidence="12" id="KW-1185">Reference proteome</keyword>
<dbReference type="SUPFAM" id="SSF103473">
    <property type="entry name" value="MFS general substrate transporter"/>
    <property type="match status" value="1"/>
</dbReference>
<evidence type="ECO:0000256" key="5">
    <source>
        <dbReference type="ARBA" id="ARBA00022475"/>
    </source>
</evidence>
<dbReference type="PROSITE" id="PS50850">
    <property type="entry name" value="MFS"/>
    <property type="match status" value="1"/>
</dbReference>
<dbReference type="InterPro" id="IPR020846">
    <property type="entry name" value="MFS_dom"/>
</dbReference>
<dbReference type="PRINTS" id="PR01035">
    <property type="entry name" value="TCRTETA"/>
</dbReference>
<evidence type="ECO:0000256" key="2">
    <source>
        <dbReference type="ARBA" id="ARBA00006236"/>
    </source>
</evidence>
<evidence type="ECO:0000256" key="8">
    <source>
        <dbReference type="ARBA" id="ARBA00023136"/>
    </source>
</evidence>
<accession>A0ABW5W5K7</accession>
<reference evidence="12" key="1">
    <citation type="journal article" date="2019" name="Int. J. Syst. Evol. Microbiol.">
        <title>The Global Catalogue of Microorganisms (GCM) 10K type strain sequencing project: providing services to taxonomists for standard genome sequencing and annotation.</title>
        <authorList>
            <consortium name="The Broad Institute Genomics Platform"/>
            <consortium name="The Broad Institute Genome Sequencing Center for Infectious Disease"/>
            <person name="Wu L."/>
            <person name="Ma J."/>
        </authorList>
    </citation>
    <scope>NUCLEOTIDE SEQUENCE [LARGE SCALE GENOMIC DNA]</scope>
    <source>
        <strain evidence="12">IBRC-M 10906</strain>
    </source>
</reference>
<evidence type="ECO:0000259" key="10">
    <source>
        <dbReference type="PROSITE" id="PS50850"/>
    </source>
</evidence>
<dbReference type="NCBIfam" id="TIGR00710">
    <property type="entry name" value="efflux_Bcr_CflA"/>
    <property type="match status" value="1"/>
</dbReference>
<feature type="transmembrane region" description="Helical" evidence="9">
    <location>
        <begin position="386"/>
        <end position="407"/>
    </location>
</feature>
<keyword evidence="6 9" id="KW-0812">Transmembrane</keyword>
<dbReference type="Gene3D" id="1.20.1720.10">
    <property type="entry name" value="Multidrug resistance protein D"/>
    <property type="match status" value="1"/>
</dbReference>
<feature type="transmembrane region" description="Helical" evidence="9">
    <location>
        <begin position="360"/>
        <end position="380"/>
    </location>
</feature>
<feature type="transmembrane region" description="Helical" evidence="9">
    <location>
        <begin position="269"/>
        <end position="290"/>
    </location>
</feature>
<dbReference type="InterPro" id="IPR004812">
    <property type="entry name" value="Efflux_drug-R_Bcr/CmlA"/>
</dbReference>
<keyword evidence="5" id="KW-1003">Cell membrane</keyword>
<feature type="transmembrane region" description="Helical" evidence="9">
    <location>
        <begin position="230"/>
        <end position="249"/>
    </location>
</feature>
<feature type="transmembrane region" description="Helical" evidence="9">
    <location>
        <begin position="118"/>
        <end position="139"/>
    </location>
</feature>
<feature type="transmembrane region" description="Helical" evidence="9">
    <location>
        <begin position="297"/>
        <end position="322"/>
    </location>
</feature>
<feature type="transmembrane region" description="Helical" evidence="9">
    <location>
        <begin position="93"/>
        <end position="112"/>
    </location>
</feature>
<feature type="transmembrane region" description="Helical" evidence="9">
    <location>
        <begin position="61"/>
        <end position="81"/>
    </location>
</feature>
<sequence>MTAQTGTGRNATHPAAGSPSGLRRLRFAVILGGLTAFGPLSIDMYLPALPAMTDDLGAGNALVQVTLAAFVVGLGVGQLVASPLSDAFGRRRPLLVGVTIYTLASVLCAVSPTIEMLIAARTVQALGAATGVVIARAAVRDLFSGVAMARFFSALMLVSGLAPILAPVIGGQLLTLTSWRGIFLTLTVLGGLVLLVTAAALPETLPAASRRPARAGHIVRTYGELLRHRFFLGCALTVGLGFAMMFTYISGSSFVFQDVYGLSPQGYSLVFGAGAVCLVLATQVNARIVGRFSQRGLLLTALIASAAGAVVATAATALGLGLAAVLPALYVALAGYGMVMPNATALALSDHPDKAGSASALLGVLQFAIGGAASPVVGLFGESSAVPMAAMMATFALLALVSFMTVARRGRLAAG</sequence>
<dbReference type="PANTHER" id="PTHR23502:SF132">
    <property type="entry name" value="POLYAMINE TRANSPORTER 2-RELATED"/>
    <property type="match status" value="1"/>
</dbReference>
<dbReference type="PANTHER" id="PTHR23502">
    <property type="entry name" value="MAJOR FACILITATOR SUPERFAMILY"/>
    <property type="match status" value="1"/>
</dbReference>
<feature type="domain" description="Major facilitator superfamily (MFS) profile" evidence="10">
    <location>
        <begin position="25"/>
        <end position="411"/>
    </location>
</feature>
<dbReference type="CDD" id="cd17320">
    <property type="entry name" value="MFS_MdfA_MDR_like"/>
    <property type="match status" value="1"/>
</dbReference>
<dbReference type="RefSeq" id="WP_377386502.1">
    <property type="nucleotide sequence ID" value="NZ_JBHSAN010000006.1"/>
</dbReference>
<evidence type="ECO:0000313" key="11">
    <source>
        <dbReference type="EMBL" id="MFD2799082.1"/>
    </source>
</evidence>
<keyword evidence="7 9" id="KW-1133">Transmembrane helix</keyword>
<dbReference type="InterPro" id="IPR011701">
    <property type="entry name" value="MFS"/>
</dbReference>
<dbReference type="InterPro" id="IPR001958">
    <property type="entry name" value="Tet-R_TetA/multi-R_MdtG-like"/>
</dbReference>
<protein>
    <submittedName>
        <fullName evidence="11">Multidrug effflux MFS transporter</fullName>
    </submittedName>
</protein>
<evidence type="ECO:0000256" key="3">
    <source>
        <dbReference type="ARBA" id="ARBA00007520"/>
    </source>
</evidence>
<keyword evidence="4" id="KW-0813">Transport</keyword>
<evidence type="ECO:0000256" key="9">
    <source>
        <dbReference type="SAM" id="Phobius"/>
    </source>
</evidence>
<evidence type="ECO:0000313" key="12">
    <source>
        <dbReference type="Proteomes" id="UP001597478"/>
    </source>
</evidence>
<feature type="transmembrane region" description="Helical" evidence="9">
    <location>
        <begin position="151"/>
        <end position="170"/>
    </location>
</feature>
<comment type="similarity">
    <text evidence="2">Belongs to the major facilitator superfamily. Bcr/CmlA family.</text>
</comment>
<evidence type="ECO:0000256" key="7">
    <source>
        <dbReference type="ARBA" id="ARBA00022989"/>
    </source>
</evidence>
<name>A0ABW5W5K7_9PSEU</name>
<feature type="transmembrane region" description="Helical" evidence="9">
    <location>
        <begin position="27"/>
        <end position="49"/>
    </location>
</feature>
<dbReference type="Proteomes" id="UP001597478">
    <property type="component" value="Unassembled WGS sequence"/>
</dbReference>
<dbReference type="InterPro" id="IPR036259">
    <property type="entry name" value="MFS_trans_sf"/>
</dbReference>
<feature type="transmembrane region" description="Helical" evidence="9">
    <location>
        <begin position="328"/>
        <end position="348"/>
    </location>
</feature>
<dbReference type="InterPro" id="IPR005829">
    <property type="entry name" value="Sugar_transporter_CS"/>
</dbReference>
<comment type="subcellular location">
    <subcellularLocation>
        <location evidence="1">Cell membrane</location>
        <topology evidence="1">Multi-pass membrane protein</topology>
    </subcellularLocation>
</comment>
<dbReference type="Pfam" id="PF07690">
    <property type="entry name" value="MFS_1"/>
    <property type="match status" value="1"/>
</dbReference>